<name>A0A3B6H121_WHEAT</name>
<dbReference type="Gramene" id="TraesRN3D0100961400.1">
    <property type="protein sequence ID" value="TraesRN3D0100961400.1"/>
    <property type="gene ID" value="TraesRN3D0100961400"/>
</dbReference>
<dbReference type="Gramene" id="TraesWEE_scaffold_026298_01G000400.1">
    <property type="protein sequence ID" value="TraesWEE_scaffold_026298_01G000400.1"/>
    <property type="gene ID" value="TraesWEE_scaffold_026298_01G000400"/>
</dbReference>
<dbReference type="STRING" id="4565.A0A3B6H121"/>
<dbReference type="SUPFAM" id="SSF48576">
    <property type="entry name" value="Terpenoid synthases"/>
    <property type="match status" value="1"/>
</dbReference>
<sequence length="325" mass="38016">MLLELSRLNFNLVRILHLKELKDLSLWWRDLYETVKLPYARDCMVEIYFWTCGMLHEEEYSRARIQLAKVFGMVSLLDDTFDVHATLEECHKLNEAMQRWHENEVFILPEYLHMLYIKTLANFKEFVDALEPNHKYRMAFQIMMQYKLSSEYYLREVVLSSKKYRPSFKEHEEISIMTSGLPMLTLVTLMGYGDVATQEVFEWVDRVPGMVRAGSQVTRFLNDMSSYKLGKHKKDMPSTLECYMIENDSTGDEAMAAVAALLENRWRILNQVTMEIDHALMPAAEVVVNMARTNEIIYLKGRDAYTFGSDLKDLVTALFLNPVPL</sequence>
<feature type="domain" description="Terpene synthase metal-binding" evidence="2">
    <location>
        <begin position="30"/>
        <end position="267"/>
    </location>
</feature>
<dbReference type="Gramene" id="TraesCLE_scaffold_022143_01G000400.1">
    <property type="protein sequence ID" value="TraesCLE_scaffold_022143_01G000400.1"/>
    <property type="gene ID" value="TraesCLE_scaffold_022143_01G000400"/>
</dbReference>
<dbReference type="Proteomes" id="UP000019116">
    <property type="component" value="Chromosome 3D"/>
</dbReference>
<reference evidence="3" key="1">
    <citation type="submission" date="2018-08" db="EMBL/GenBank/DDBJ databases">
        <authorList>
            <person name="Rossello M."/>
        </authorList>
    </citation>
    <scope>NUCLEOTIDE SEQUENCE [LARGE SCALE GENOMIC DNA]</scope>
    <source>
        <strain evidence="3">cv. Chinese Spring</strain>
    </source>
</reference>
<dbReference type="InterPro" id="IPR005630">
    <property type="entry name" value="Terpene_synthase_metal-bd"/>
</dbReference>
<dbReference type="PANTHER" id="PTHR31225:SF109">
    <property type="entry name" value="EUDESMANEDIOL SYNTHASE"/>
    <property type="match status" value="1"/>
</dbReference>
<keyword evidence="1" id="KW-0479">Metal-binding</keyword>
<dbReference type="SFLD" id="SFLDS00005">
    <property type="entry name" value="Isoprenoid_Synthase_Type_I"/>
    <property type="match status" value="1"/>
</dbReference>
<evidence type="ECO:0000313" key="4">
    <source>
        <dbReference type="Proteomes" id="UP000019116"/>
    </source>
</evidence>
<proteinExistence type="predicted"/>
<dbReference type="Gramene" id="TraesCS3D02G419500.1">
    <property type="protein sequence ID" value="TraesCS3D02G419500.1"/>
    <property type="gene ID" value="TraesCS3D02G419500"/>
</dbReference>
<dbReference type="Gene3D" id="1.10.600.10">
    <property type="entry name" value="Farnesyl Diphosphate Synthase"/>
    <property type="match status" value="1"/>
</dbReference>
<accession>A0A3B6H121</accession>
<dbReference type="GO" id="GO:0016114">
    <property type="term" value="P:terpenoid biosynthetic process"/>
    <property type="evidence" value="ECO:0007669"/>
    <property type="project" value="InterPro"/>
</dbReference>
<evidence type="ECO:0000256" key="1">
    <source>
        <dbReference type="ARBA" id="ARBA00022723"/>
    </source>
</evidence>
<dbReference type="SFLD" id="SFLDG01019">
    <property type="entry name" value="Terpene_Cyclase_Like_1_C_Termi"/>
    <property type="match status" value="1"/>
</dbReference>
<dbReference type="InterPro" id="IPR034741">
    <property type="entry name" value="Terpene_cyclase-like_1_C"/>
</dbReference>
<dbReference type="GO" id="GO:0000287">
    <property type="term" value="F:magnesium ion binding"/>
    <property type="evidence" value="ECO:0007669"/>
    <property type="project" value="InterPro"/>
</dbReference>
<dbReference type="Gramene" id="TraesCAD_scaffold_027931_01G000200.1">
    <property type="protein sequence ID" value="TraesCAD_scaffold_027931_01G000200.1"/>
    <property type="gene ID" value="TraesCAD_scaffold_027931_01G000200"/>
</dbReference>
<dbReference type="PANTHER" id="PTHR31225">
    <property type="entry name" value="OS04G0344100 PROTEIN-RELATED"/>
    <property type="match status" value="1"/>
</dbReference>
<evidence type="ECO:0000313" key="3">
    <source>
        <dbReference type="EnsemblPlants" id="TraesCS3D02G419500.1"/>
    </source>
</evidence>
<dbReference type="Gramene" id="TraesCS3D03G0919800.1">
    <property type="protein sequence ID" value="TraesCS3D03G0919800.1.CDS"/>
    <property type="gene ID" value="TraesCS3D03G0919800"/>
</dbReference>
<dbReference type="EnsemblPlants" id="TraesCS3D02G419500.1">
    <property type="protein sequence ID" value="TraesCS3D02G419500.1"/>
    <property type="gene ID" value="TraesCS3D02G419500"/>
</dbReference>
<dbReference type="InterPro" id="IPR050148">
    <property type="entry name" value="Terpene_synthase-like"/>
</dbReference>
<dbReference type="GO" id="GO:0010333">
    <property type="term" value="F:terpene synthase activity"/>
    <property type="evidence" value="ECO:0000318"/>
    <property type="project" value="GO_Central"/>
</dbReference>
<dbReference type="SMR" id="A0A3B6H121"/>
<dbReference type="OrthoDB" id="1877784at2759"/>
<dbReference type="Pfam" id="PF03936">
    <property type="entry name" value="Terpene_synth_C"/>
    <property type="match status" value="1"/>
</dbReference>
<reference evidence="3" key="2">
    <citation type="submission" date="2018-10" db="UniProtKB">
        <authorList>
            <consortium name="EnsemblPlants"/>
        </authorList>
    </citation>
    <scope>IDENTIFICATION</scope>
</reference>
<keyword evidence="4" id="KW-1185">Reference proteome</keyword>
<dbReference type="PaxDb" id="4565-Traes_3B_4AD173BB0.1"/>
<dbReference type="InterPro" id="IPR008949">
    <property type="entry name" value="Isoprenoid_synthase_dom_sf"/>
</dbReference>
<protein>
    <recommendedName>
        <fullName evidence="2">Terpene synthase metal-binding domain-containing protein</fullName>
    </recommendedName>
</protein>
<evidence type="ECO:0000259" key="2">
    <source>
        <dbReference type="Pfam" id="PF03936"/>
    </source>
</evidence>
<dbReference type="AlphaFoldDB" id="A0A3B6H121"/>
<organism evidence="3">
    <name type="scientific">Triticum aestivum</name>
    <name type="common">Wheat</name>
    <dbReference type="NCBI Taxonomy" id="4565"/>
    <lineage>
        <taxon>Eukaryota</taxon>
        <taxon>Viridiplantae</taxon>
        <taxon>Streptophyta</taxon>
        <taxon>Embryophyta</taxon>
        <taxon>Tracheophyta</taxon>
        <taxon>Spermatophyta</taxon>
        <taxon>Magnoliopsida</taxon>
        <taxon>Liliopsida</taxon>
        <taxon>Poales</taxon>
        <taxon>Poaceae</taxon>
        <taxon>BOP clade</taxon>
        <taxon>Pooideae</taxon>
        <taxon>Triticodae</taxon>
        <taxon>Triticeae</taxon>
        <taxon>Triticinae</taxon>
        <taxon>Triticum</taxon>
    </lineage>
</organism>
<dbReference type="GO" id="GO:0046246">
    <property type="term" value="P:terpene biosynthetic process"/>
    <property type="evidence" value="ECO:0000318"/>
    <property type="project" value="GO_Central"/>
</dbReference>